<dbReference type="EMBL" id="LVLJ01001782">
    <property type="protein sequence ID" value="OAE28038.1"/>
    <property type="molecule type" value="Genomic_DNA"/>
</dbReference>
<reference evidence="1" key="1">
    <citation type="submission" date="2016-03" db="EMBL/GenBank/DDBJ databases">
        <title>Mechanisms controlling the formation of the plant cell surface in tip-growing cells are functionally conserved among land plants.</title>
        <authorList>
            <person name="Honkanen S."/>
            <person name="Jones V.A."/>
            <person name="Morieri G."/>
            <person name="Champion C."/>
            <person name="Hetherington A.J."/>
            <person name="Kelly S."/>
            <person name="Saint-Marcoux D."/>
            <person name="Proust H."/>
            <person name="Prescott H."/>
            <person name="Dolan L."/>
        </authorList>
    </citation>
    <scope>NUCLEOTIDE SEQUENCE [LARGE SCALE GENOMIC DNA]</scope>
    <source>
        <tissue evidence="1">Whole gametophyte</tissue>
    </source>
</reference>
<evidence type="ECO:0000313" key="1">
    <source>
        <dbReference type="EMBL" id="OAE28038.1"/>
    </source>
</evidence>
<organism evidence="1 2">
    <name type="scientific">Marchantia polymorpha subsp. ruderalis</name>
    <dbReference type="NCBI Taxonomy" id="1480154"/>
    <lineage>
        <taxon>Eukaryota</taxon>
        <taxon>Viridiplantae</taxon>
        <taxon>Streptophyta</taxon>
        <taxon>Embryophyta</taxon>
        <taxon>Marchantiophyta</taxon>
        <taxon>Marchantiopsida</taxon>
        <taxon>Marchantiidae</taxon>
        <taxon>Marchantiales</taxon>
        <taxon>Marchantiaceae</taxon>
        <taxon>Marchantia</taxon>
    </lineage>
</organism>
<keyword evidence="2" id="KW-1185">Reference proteome</keyword>
<proteinExistence type="predicted"/>
<name>A0A176W4U0_MARPO</name>
<dbReference type="AlphaFoldDB" id="A0A176W4U0"/>
<comment type="caution">
    <text evidence="1">The sequence shown here is derived from an EMBL/GenBank/DDBJ whole genome shotgun (WGS) entry which is preliminary data.</text>
</comment>
<dbReference type="Proteomes" id="UP000077202">
    <property type="component" value="Unassembled WGS sequence"/>
</dbReference>
<accession>A0A176W4U0</accession>
<sequence length="258" mass="28509">MANQFSLDSTRGELIDVVASPLEHRLLTGPSSSSEEVVISDEERQQLASTLTAFFLKIKQGENALGIDLAWSMLVDNNFDFEFDVSERTNLIAAAISTPDLLEDARFVAQLISRGRRVQARTNEQFQLQDSVRRILRPFATSDPSSEPVVYKGAQMDCGFSGEAREKARSNVLDKNPSTGNMSFAPILASHSLVDGMTEVQYSAGSFQTMEGELIRNYEMADALLKVVREKTQSNTDEGVVPDPVYRQTDTQTCAVVE</sequence>
<gene>
    <name evidence="1" type="ORF">AXG93_488s1000</name>
</gene>
<protein>
    <submittedName>
        <fullName evidence="1">Uncharacterized protein</fullName>
    </submittedName>
</protein>
<evidence type="ECO:0000313" key="2">
    <source>
        <dbReference type="Proteomes" id="UP000077202"/>
    </source>
</evidence>